<evidence type="ECO:0000313" key="1">
    <source>
        <dbReference type="EMBL" id="GGC43442.1"/>
    </source>
</evidence>
<reference evidence="2" key="1">
    <citation type="journal article" date="2019" name="Int. J. Syst. Evol. Microbiol.">
        <title>The Global Catalogue of Microorganisms (GCM) 10K type strain sequencing project: providing services to taxonomists for standard genome sequencing and annotation.</title>
        <authorList>
            <consortium name="The Broad Institute Genomics Platform"/>
            <consortium name="The Broad Institute Genome Sequencing Center for Infectious Disease"/>
            <person name="Wu L."/>
            <person name="Ma J."/>
        </authorList>
    </citation>
    <scope>NUCLEOTIDE SEQUENCE [LARGE SCALE GENOMIC DNA]</scope>
    <source>
        <strain evidence="2">CGMCC 1.15103</strain>
    </source>
</reference>
<dbReference type="Proteomes" id="UP000602004">
    <property type="component" value="Unassembled WGS sequence"/>
</dbReference>
<evidence type="ECO:0000313" key="2">
    <source>
        <dbReference type="Proteomes" id="UP000602004"/>
    </source>
</evidence>
<proteinExistence type="predicted"/>
<organism evidence="1 2">
    <name type="scientific">Paraburkholderia caffeinilytica</name>
    <dbReference type="NCBI Taxonomy" id="1761016"/>
    <lineage>
        <taxon>Bacteria</taxon>
        <taxon>Pseudomonadati</taxon>
        <taxon>Pseudomonadota</taxon>
        <taxon>Betaproteobacteria</taxon>
        <taxon>Burkholderiales</taxon>
        <taxon>Burkholderiaceae</taxon>
        <taxon>Paraburkholderia</taxon>
    </lineage>
</organism>
<protein>
    <submittedName>
        <fullName evidence="1">Uncharacterized protein</fullName>
    </submittedName>
</protein>
<dbReference type="RefSeq" id="WP_115778703.1">
    <property type="nucleotide sequence ID" value="NZ_BMHL01000005.1"/>
</dbReference>
<gene>
    <name evidence="1" type="ORF">GCM10011400_33050</name>
</gene>
<name>A0ABQ1MR43_9BURK</name>
<keyword evidence="2" id="KW-1185">Reference proteome</keyword>
<sequence length="195" mass="21244">MTAIAYQGSFPLTSVITTLSPELGKAEQLEFPVQIGQQVPFDFTWSFGTVLHGSIFSVVKPSAAGAADVAEIVIETRPADRAREKLLLERSIIRFLNLEGLEDEEAEKQLFSAVPEALVFISELPLEIPLPQPSIALDGMVTLEWREGTKKAAAMFEGDNDYGYTYFQNGSFVPGQNVAVAGGGIPKDLKDYFIA</sequence>
<dbReference type="EMBL" id="BMHL01000005">
    <property type="protein sequence ID" value="GGC43442.1"/>
    <property type="molecule type" value="Genomic_DNA"/>
</dbReference>
<comment type="caution">
    <text evidence="1">The sequence shown here is derived from an EMBL/GenBank/DDBJ whole genome shotgun (WGS) entry which is preliminary data.</text>
</comment>
<accession>A0ABQ1MR43</accession>